<feature type="domain" description="6-hydroxymethylpterin diphosphokinase MptE-like" evidence="1">
    <location>
        <begin position="203"/>
        <end position="380"/>
    </location>
</feature>
<dbReference type="KEGG" id="tpx:Turpa_3083"/>
<evidence type="ECO:0000313" key="3">
    <source>
        <dbReference type="Proteomes" id="UP000006048"/>
    </source>
</evidence>
<accession>I4B8W5</accession>
<dbReference type="HOGENOM" id="CLU_026503_0_0_12"/>
<protein>
    <recommendedName>
        <fullName evidence="1">6-hydroxymethylpterin diphosphokinase MptE-like domain-containing protein</fullName>
    </recommendedName>
</protein>
<evidence type="ECO:0000259" key="1">
    <source>
        <dbReference type="Pfam" id="PF01973"/>
    </source>
</evidence>
<evidence type="ECO:0000313" key="2">
    <source>
        <dbReference type="EMBL" id="AFM13722.1"/>
    </source>
</evidence>
<dbReference type="STRING" id="869212.Turpa_3083"/>
<dbReference type="OrthoDB" id="5458680at2"/>
<sequence length="595" mass="65491">MADLEALLTSHLEHFKTHHELVGTLDPASIFQSLSSPERDALAEGVVSRRWQLSGKLLHSERDAGREAARAAAAFGSARAIVCVSVGAGYLLAHLPAALRSVLIIEPNPFCVAALLLAGEFKKCHARITLVADTLAAADALETILPWLQGKNLKQTIVYVHPAARAAEPSLYTRAYERVVQLFEKRSVNQATIVKFQRLWNKNIFLNQRVMHSAGTLNDLLQTGAPEAIVLAGAGPSLASSFDDLRQHRSRFLLMAADTAVVPLAKAGLYPDLAFAADPQWVNHHFAETADAARPAWVMDPVVCPQIPRALVDRGAKLFFWNNVFLSDRLLRSVDRGDVAHGGSVSTNAFDIALRWLGTRSDASAPARLILVGQDLSFPNRQAHCKGAVLEAQVYARSHRLNAMEQHNLRQMRALPVLWVKGIRQAKVATNAKLKIFLEWFAARAAEKNEPVRLINATHDGAEIAGFEHVDLPTALTGVEPRENPVGKIAPRGPGQVRDISRLIVDFTMIMRLMRENENLSRVLMPDQKTVQKLNANDAAFKNLRQAKDIAALAQQALILKITEQGEEVNAPEFYRAMAQAAREARHWARKVFGA</sequence>
<dbReference type="AlphaFoldDB" id="I4B8W5"/>
<dbReference type="InterPro" id="IPR002826">
    <property type="entry name" value="MptE-like"/>
</dbReference>
<keyword evidence="3" id="KW-1185">Reference proteome</keyword>
<proteinExistence type="predicted"/>
<organism evidence="2 3">
    <name type="scientific">Turneriella parva (strain ATCC BAA-1111 / DSM 21527 / NCTC 11395 / H)</name>
    <name type="common">Leptospira parva</name>
    <dbReference type="NCBI Taxonomy" id="869212"/>
    <lineage>
        <taxon>Bacteria</taxon>
        <taxon>Pseudomonadati</taxon>
        <taxon>Spirochaetota</taxon>
        <taxon>Spirochaetia</taxon>
        <taxon>Leptospirales</taxon>
        <taxon>Leptospiraceae</taxon>
        <taxon>Turneriella</taxon>
    </lineage>
</organism>
<dbReference type="PATRIC" id="fig|869212.3.peg.3110"/>
<dbReference type="EMBL" id="CP002959">
    <property type="protein sequence ID" value="AFM13722.1"/>
    <property type="molecule type" value="Genomic_DNA"/>
</dbReference>
<dbReference type="Pfam" id="PF01973">
    <property type="entry name" value="MptE-like"/>
    <property type="match status" value="1"/>
</dbReference>
<dbReference type="Proteomes" id="UP000006048">
    <property type="component" value="Chromosome"/>
</dbReference>
<dbReference type="PANTHER" id="PTHR41786">
    <property type="entry name" value="MOTILITY ACCESSORY FACTOR MAF"/>
    <property type="match status" value="1"/>
</dbReference>
<reference evidence="2 3" key="1">
    <citation type="submission" date="2012-06" db="EMBL/GenBank/DDBJ databases">
        <title>The complete chromosome of genome of Turneriella parva DSM 21527.</title>
        <authorList>
            <consortium name="US DOE Joint Genome Institute (JGI-PGF)"/>
            <person name="Lucas S."/>
            <person name="Han J."/>
            <person name="Lapidus A."/>
            <person name="Bruce D."/>
            <person name="Goodwin L."/>
            <person name="Pitluck S."/>
            <person name="Peters L."/>
            <person name="Kyrpides N."/>
            <person name="Mavromatis K."/>
            <person name="Ivanova N."/>
            <person name="Mikhailova N."/>
            <person name="Chertkov O."/>
            <person name="Detter J.C."/>
            <person name="Tapia R."/>
            <person name="Han C."/>
            <person name="Land M."/>
            <person name="Hauser L."/>
            <person name="Markowitz V."/>
            <person name="Cheng J.-F."/>
            <person name="Hugenholtz P."/>
            <person name="Woyke T."/>
            <person name="Wu D."/>
            <person name="Gronow S."/>
            <person name="Wellnitz S."/>
            <person name="Brambilla E."/>
            <person name="Klenk H.-P."/>
            <person name="Eisen J.A."/>
        </authorList>
    </citation>
    <scope>NUCLEOTIDE SEQUENCE [LARGE SCALE GENOMIC DNA]</scope>
    <source>
        <strain evidence="3">ATCC BAA-1111 / DSM 21527 / NCTC 11395 / H</strain>
    </source>
</reference>
<name>I4B8W5_TURPD</name>
<dbReference type="RefSeq" id="WP_014804223.1">
    <property type="nucleotide sequence ID" value="NC_018020.1"/>
</dbReference>
<gene>
    <name evidence="2" type="ordered locus">Turpa_3083</name>
</gene>
<dbReference type="PANTHER" id="PTHR41786:SF1">
    <property type="entry name" value="6-HYDROXYMETHYLPTERIN DIPHOSPHOKINASE MPTE-LIKE DOMAIN-CONTAINING PROTEIN"/>
    <property type="match status" value="1"/>
</dbReference>